<dbReference type="Gramene" id="KVI07600">
    <property type="protein sequence ID" value="KVI07600"/>
    <property type="gene ID" value="Ccrd_014047"/>
</dbReference>
<name>A0A103YEF9_CYNCS</name>
<accession>A0A103YEF9</accession>
<comment type="caution">
    <text evidence="2">The sequence shown here is derived from an EMBL/GenBank/DDBJ whole genome shotgun (WGS) entry which is preliminary data.</text>
</comment>
<evidence type="ECO:0000313" key="3">
    <source>
        <dbReference type="Proteomes" id="UP000243975"/>
    </source>
</evidence>
<dbReference type="GO" id="GO:0001729">
    <property type="term" value="F:ceramide kinase activity"/>
    <property type="evidence" value="ECO:0007669"/>
    <property type="project" value="TreeGrafter"/>
</dbReference>
<dbReference type="Proteomes" id="UP000243975">
    <property type="component" value="Unassembled WGS sequence"/>
</dbReference>
<dbReference type="InterPro" id="IPR017438">
    <property type="entry name" value="ATP-NAD_kinase_N"/>
</dbReference>
<keyword evidence="2" id="KW-0808">Transferase</keyword>
<keyword evidence="2" id="KW-0418">Kinase</keyword>
<evidence type="ECO:0000259" key="1">
    <source>
        <dbReference type="PROSITE" id="PS50146"/>
    </source>
</evidence>
<dbReference type="STRING" id="59895.A0A103YEF9"/>
<dbReference type="PANTHER" id="PTHR12358">
    <property type="entry name" value="SPHINGOSINE KINASE"/>
    <property type="match status" value="1"/>
</dbReference>
<dbReference type="OMA" id="WDTHPLS"/>
<dbReference type="PANTHER" id="PTHR12358:SF6">
    <property type="entry name" value="CERAMIDE KINASE"/>
    <property type="match status" value="1"/>
</dbReference>
<reference evidence="2 3" key="1">
    <citation type="journal article" date="2016" name="Sci. Rep.">
        <title>The genome sequence of the outbreeding globe artichoke constructed de novo incorporating a phase-aware low-pass sequencing strategy of F1 progeny.</title>
        <authorList>
            <person name="Scaglione D."/>
            <person name="Reyes-Chin-Wo S."/>
            <person name="Acquadro A."/>
            <person name="Froenicke L."/>
            <person name="Portis E."/>
            <person name="Beitel C."/>
            <person name="Tirone M."/>
            <person name="Mauro R."/>
            <person name="Lo Monaco A."/>
            <person name="Mauromicale G."/>
            <person name="Faccioli P."/>
            <person name="Cattivelli L."/>
            <person name="Rieseberg L."/>
            <person name="Michelmore R."/>
            <person name="Lanteri S."/>
        </authorList>
    </citation>
    <scope>NUCLEOTIDE SEQUENCE [LARGE SCALE GENOMIC DNA]</scope>
    <source>
        <strain evidence="2">2C</strain>
    </source>
</reference>
<proteinExistence type="predicted"/>
<dbReference type="AlphaFoldDB" id="A0A103YEF9"/>
<dbReference type="GO" id="GO:0006672">
    <property type="term" value="P:ceramide metabolic process"/>
    <property type="evidence" value="ECO:0007669"/>
    <property type="project" value="TreeGrafter"/>
</dbReference>
<keyword evidence="3" id="KW-1185">Reference proteome</keyword>
<sequence length="534" mass="59460">MKRNGDYSMPHDDSQPHIQYDIDAADKPSILASNFFMDQVGEILLTLKPDGLSWKLMESLSNEDGSSCWGIRLASKGDTSIKISDVYAVDFIDWGLVHETRHTNAGCLFDHVSEMYRFRVHGIQKSKAQPSLWTSIIHTFGHDDKQTCQMWVKQINMFLGLETNRPKSLLVFVHPRSGKRNGCRIWENVAPLFSRAKVKTKVVVTERAGHAFDAMNSITNRELTSYDGVVAVGGDGLFNEILNGILLSRHNAPYPPVPPDHSQTVDTHNEIVDPGPTVTMAEPLASGEDESPLLSTPLESHVANPKCDGYMFCSTTGARDPVTSALQIILGERLQLDIAQVVRWKTSRTSKDEPRVRYTASFAGSYDAEVSYIKVEQDKTNTRANQRRIKAFWDLSKEPERALCHAKCNVCNTNQTSDTLQESKLTRVRGRFLSIGAAVISCRNEKAPDGFVADAHLSDGFLDLILIKDCPPRKGGTPLDFDFVEHHKTTTFTFTSFGDESVWNVDGEVLVAHKLSAQVFRGLISLYASGPETR</sequence>
<feature type="non-terminal residue" evidence="2">
    <location>
        <position position="1"/>
    </location>
</feature>
<protein>
    <submittedName>
        <fullName evidence="2">ATP-NAD kinase-like domain-containing protein</fullName>
    </submittedName>
</protein>
<dbReference type="Pfam" id="PF00781">
    <property type="entry name" value="DAGK_cat"/>
    <property type="match status" value="1"/>
</dbReference>
<organism evidence="2 3">
    <name type="scientific">Cynara cardunculus var. scolymus</name>
    <name type="common">Globe artichoke</name>
    <name type="synonym">Cynara scolymus</name>
    <dbReference type="NCBI Taxonomy" id="59895"/>
    <lineage>
        <taxon>Eukaryota</taxon>
        <taxon>Viridiplantae</taxon>
        <taxon>Streptophyta</taxon>
        <taxon>Embryophyta</taxon>
        <taxon>Tracheophyta</taxon>
        <taxon>Spermatophyta</taxon>
        <taxon>Magnoliopsida</taxon>
        <taxon>eudicotyledons</taxon>
        <taxon>Gunneridae</taxon>
        <taxon>Pentapetalae</taxon>
        <taxon>asterids</taxon>
        <taxon>campanulids</taxon>
        <taxon>Asterales</taxon>
        <taxon>Asteraceae</taxon>
        <taxon>Carduoideae</taxon>
        <taxon>Cardueae</taxon>
        <taxon>Carduinae</taxon>
        <taxon>Cynara</taxon>
    </lineage>
</organism>
<dbReference type="Gene3D" id="2.60.200.40">
    <property type="match status" value="1"/>
</dbReference>
<dbReference type="InterPro" id="IPR016064">
    <property type="entry name" value="NAD/diacylglycerol_kinase_sf"/>
</dbReference>
<dbReference type="SUPFAM" id="SSF111331">
    <property type="entry name" value="NAD kinase/diacylglycerol kinase-like"/>
    <property type="match status" value="2"/>
</dbReference>
<dbReference type="InterPro" id="IPR001206">
    <property type="entry name" value="Diacylglycerol_kinase_cat_dom"/>
</dbReference>
<dbReference type="Gene3D" id="3.40.50.10330">
    <property type="entry name" value="Probable inorganic polyphosphate/atp-NAD kinase, domain 1"/>
    <property type="match status" value="1"/>
</dbReference>
<evidence type="ECO:0000313" key="2">
    <source>
        <dbReference type="EMBL" id="KVI07600.1"/>
    </source>
</evidence>
<feature type="domain" description="DAGKc" evidence="1">
    <location>
        <begin position="164"/>
        <end position="257"/>
    </location>
</feature>
<dbReference type="GO" id="GO:0016020">
    <property type="term" value="C:membrane"/>
    <property type="evidence" value="ECO:0007669"/>
    <property type="project" value="GOC"/>
</dbReference>
<dbReference type="InterPro" id="IPR050187">
    <property type="entry name" value="Lipid_Phosphate_FormReg"/>
</dbReference>
<dbReference type="EMBL" id="LEKV01001501">
    <property type="protein sequence ID" value="KVI07600.1"/>
    <property type="molecule type" value="Genomic_DNA"/>
</dbReference>
<dbReference type="PROSITE" id="PS50146">
    <property type="entry name" value="DAGK"/>
    <property type="match status" value="1"/>
</dbReference>
<gene>
    <name evidence="2" type="ORF">Ccrd_014047</name>
</gene>